<dbReference type="Proteomes" id="UP000031512">
    <property type="component" value="Unassembled WGS sequence"/>
</dbReference>
<keyword evidence="5" id="KW-1185">Reference proteome</keyword>
<dbReference type="AlphaFoldDB" id="L1LGL7"/>
<dbReference type="SUPFAM" id="SSF160527">
    <property type="entry name" value="V-type ATPase subunit E-like"/>
    <property type="match status" value="1"/>
</dbReference>
<evidence type="ECO:0000313" key="5">
    <source>
        <dbReference type="Proteomes" id="UP000031512"/>
    </source>
</evidence>
<dbReference type="Gene3D" id="6.10.250.1620">
    <property type="match status" value="1"/>
</dbReference>
<comment type="similarity">
    <text evidence="1">Belongs to the V-ATPase E subunit family.</text>
</comment>
<evidence type="ECO:0000256" key="2">
    <source>
        <dbReference type="ARBA" id="ARBA00022448"/>
    </source>
</evidence>
<dbReference type="EC" id="3.6.3.14" evidence="4"/>
<evidence type="ECO:0000256" key="1">
    <source>
        <dbReference type="ARBA" id="ARBA00005901"/>
    </source>
</evidence>
<dbReference type="PANTHER" id="PTHR45715">
    <property type="entry name" value="ATPASE H+-TRANSPORTING V1 SUBUNIT E1A-RELATED"/>
    <property type="match status" value="1"/>
</dbReference>
<dbReference type="InterPro" id="IPR038495">
    <property type="entry name" value="ATPase_E_C"/>
</dbReference>
<accession>L1LGL7</accession>
<dbReference type="OrthoDB" id="10263003at2759"/>
<comment type="caution">
    <text evidence="4">The sequence shown here is derived from an EMBL/GenBank/DDBJ whole genome shotgun (WGS) entry which is preliminary data.</text>
</comment>
<keyword evidence="2" id="KW-0813">Transport</keyword>
<dbReference type="Gene3D" id="3.30.2320.30">
    <property type="entry name" value="ATP synthase, E subunit, C-terminal"/>
    <property type="match status" value="1"/>
</dbReference>
<reference evidence="4 5" key="1">
    <citation type="journal article" date="2012" name="BMC Genomics">
        <title>Comparative genomic analysis and phylogenetic position of Theileria equi.</title>
        <authorList>
            <person name="Kappmeyer L.S."/>
            <person name="Thiagarajan M."/>
            <person name="Herndon D.R."/>
            <person name="Ramsay J.D."/>
            <person name="Caler E."/>
            <person name="Djikeng A."/>
            <person name="Gillespie J.J."/>
            <person name="Lau A.O."/>
            <person name="Roalson E.H."/>
            <person name="Silva J.C."/>
            <person name="Silva M.G."/>
            <person name="Suarez C.E."/>
            <person name="Ueti M.W."/>
            <person name="Nene V.M."/>
            <person name="Mealey R.H."/>
            <person name="Knowles D.P."/>
            <person name="Brayton K.A."/>
        </authorList>
    </citation>
    <scope>NUCLEOTIDE SEQUENCE [LARGE SCALE GENOMIC DNA]</scope>
    <source>
        <strain evidence="4 5">WA</strain>
    </source>
</reference>
<dbReference type="GeneID" id="15806680"/>
<dbReference type="RefSeq" id="XP_004833876.1">
    <property type="nucleotide sequence ID" value="XM_004833819.1"/>
</dbReference>
<evidence type="ECO:0000313" key="4">
    <source>
        <dbReference type="EMBL" id="EKX74424.1"/>
    </source>
</evidence>
<name>L1LGL7_THEEQ</name>
<protein>
    <submittedName>
        <fullName evidence="4">Vacuolar ATP synthase subunit E, putative</fullName>
        <ecNumber evidence="4">3.6.3.14</ecNumber>
    </submittedName>
</protein>
<dbReference type="Pfam" id="PF01991">
    <property type="entry name" value="vATP-synt_E"/>
    <property type="match status" value="1"/>
</dbReference>
<organism evidence="4 5">
    <name type="scientific">Theileria equi strain WA</name>
    <dbReference type="NCBI Taxonomy" id="1537102"/>
    <lineage>
        <taxon>Eukaryota</taxon>
        <taxon>Sar</taxon>
        <taxon>Alveolata</taxon>
        <taxon>Apicomplexa</taxon>
        <taxon>Aconoidasida</taxon>
        <taxon>Piroplasmida</taxon>
        <taxon>Theileriidae</taxon>
        <taxon>Theileria</taxon>
    </lineage>
</organism>
<sequence>MDALEAQNQIKQMVNFILNEAKDKAEEIESGAIEEFNIEKLTLFQQKKDEVRSRIAKRINALKLEKIRSRNKELKDISDKLLRYQCDVIDEITQSALGKLKDLVADAQEYKKVLIMLILSGCFALDTENVLVRCRTSDVDIVESVLSDVRDEYERIVQERQRIQKSINISVDRKVSLSEDMFGVVLTTQDGTIECDSTLNNRLNRCCRALIPELKAQLFTSSTVQ</sequence>
<dbReference type="eggNOG" id="KOG1664">
    <property type="taxonomic scope" value="Eukaryota"/>
</dbReference>
<keyword evidence="4" id="KW-0378">Hydrolase</keyword>
<dbReference type="InterPro" id="IPR002842">
    <property type="entry name" value="ATPase_V1_Esu"/>
</dbReference>
<dbReference type="KEGG" id="beq:BEWA_045050"/>
<proteinExistence type="inferred from homology"/>
<dbReference type="GO" id="GO:0046961">
    <property type="term" value="F:proton-transporting ATPase activity, rotational mechanism"/>
    <property type="evidence" value="ECO:0007669"/>
    <property type="project" value="InterPro"/>
</dbReference>
<dbReference type="GO" id="GO:0033178">
    <property type="term" value="C:proton-transporting two-sector ATPase complex, catalytic domain"/>
    <property type="evidence" value="ECO:0007669"/>
    <property type="project" value="InterPro"/>
</dbReference>
<dbReference type="GO" id="GO:0016787">
    <property type="term" value="F:hydrolase activity"/>
    <property type="evidence" value="ECO:0007669"/>
    <property type="project" value="UniProtKB-KW"/>
</dbReference>
<gene>
    <name evidence="4" type="ORF">BEWA_045050</name>
</gene>
<dbReference type="VEuPathDB" id="PiroplasmaDB:BEWA_045050"/>
<dbReference type="EMBL" id="ACOU01000001">
    <property type="protein sequence ID" value="EKX74424.1"/>
    <property type="molecule type" value="Genomic_DNA"/>
</dbReference>
<keyword evidence="3" id="KW-0406">Ion transport</keyword>
<evidence type="ECO:0000256" key="3">
    <source>
        <dbReference type="ARBA" id="ARBA00023065"/>
    </source>
</evidence>
<dbReference type="STRING" id="1537102.L1LGL7"/>